<comment type="caution">
    <text evidence="3">The sequence shown here is derived from an EMBL/GenBank/DDBJ whole genome shotgun (WGS) entry which is preliminary data.</text>
</comment>
<feature type="transmembrane region" description="Helical" evidence="1">
    <location>
        <begin position="67"/>
        <end position="89"/>
    </location>
</feature>
<dbReference type="RefSeq" id="WP_111401689.1">
    <property type="nucleotide sequence ID" value="NZ_QEPN01000001.1"/>
</dbReference>
<dbReference type="EMBL" id="QEPN01000001">
    <property type="protein sequence ID" value="RDE73886.1"/>
    <property type="molecule type" value="Genomic_DNA"/>
</dbReference>
<dbReference type="InterPro" id="IPR029052">
    <property type="entry name" value="Metallo-depent_PP-like"/>
</dbReference>
<dbReference type="Pfam" id="PF00149">
    <property type="entry name" value="Metallophos"/>
    <property type="match status" value="1"/>
</dbReference>
<dbReference type="GO" id="GO:0016787">
    <property type="term" value="F:hydrolase activity"/>
    <property type="evidence" value="ECO:0007669"/>
    <property type="project" value="InterPro"/>
</dbReference>
<dbReference type="Proteomes" id="UP000253872">
    <property type="component" value="Unassembled WGS sequence"/>
</dbReference>
<dbReference type="PANTHER" id="PTHR31302">
    <property type="entry name" value="TRANSMEMBRANE PROTEIN WITH METALLOPHOSPHOESTERASE DOMAIN-RELATED"/>
    <property type="match status" value="1"/>
</dbReference>
<feature type="domain" description="Calcineurin-like phosphoesterase" evidence="2">
    <location>
        <begin position="138"/>
        <end position="300"/>
    </location>
</feature>
<dbReference type="InterPro" id="IPR051158">
    <property type="entry name" value="Metallophosphoesterase_sf"/>
</dbReference>
<dbReference type="CDD" id="cd07385">
    <property type="entry name" value="MPP_YkuE_C"/>
    <property type="match status" value="1"/>
</dbReference>
<accession>A0A369YPR4</accession>
<evidence type="ECO:0000256" key="1">
    <source>
        <dbReference type="SAM" id="Phobius"/>
    </source>
</evidence>
<organism evidence="3 4">
    <name type="scientific">Haemophilus sputorum</name>
    <dbReference type="NCBI Taxonomy" id="1078480"/>
    <lineage>
        <taxon>Bacteria</taxon>
        <taxon>Pseudomonadati</taxon>
        <taxon>Pseudomonadota</taxon>
        <taxon>Gammaproteobacteria</taxon>
        <taxon>Pasteurellales</taxon>
        <taxon>Pasteurellaceae</taxon>
        <taxon>Haemophilus</taxon>
    </lineage>
</organism>
<evidence type="ECO:0000313" key="4">
    <source>
        <dbReference type="Proteomes" id="UP000253872"/>
    </source>
</evidence>
<dbReference type="AlphaFoldDB" id="A0A369YPR4"/>
<dbReference type="SUPFAM" id="SSF56300">
    <property type="entry name" value="Metallo-dependent phosphatases"/>
    <property type="match status" value="1"/>
</dbReference>
<evidence type="ECO:0000313" key="3">
    <source>
        <dbReference type="EMBL" id="RDE73886.1"/>
    </source>
</evidence>
<reference evidence="3 4" key="1">
    <citation type="submission" date="2018-05" db="EMBL/GenBank/DDBJ databases">
        <title>Draft Genome Sequences for a Diverse set of 7 Haemophilus Species.</title>
        <authorList>
            <person name="Nichols M."/>
            <person name="Topaz N."/>
            <person name="Wang X."/>
            <person name="Wang X."/>
            <person name="Boxrud D."/>
        </authorList>
    </citation>
    <scope>NUCLEOTIDE SEQUENCE [LARGE SCALE GENOMIC DNA]</scope>
    <source>
        <strain evidence="3 4">C2002001239</strain>
    </source>
</reference>
<gene>
    <name evidence="3" type="ORF">DPV93_01650</name>
</gene>
<evidence type="ECO:0000259" key="2">
    <source>
        <dbReference type="Pfam" id="PF00149"/>
    </source>
</evidence>
<proteinExistence type="predicted"/>
<feature type="transmembrane region" description="Helical" evidence="1">
    <location>
        <begin position="6"/>
        <end position="31"/>
    </location>
</feature>
<dbReference type="Gene3D" id="3.60.21.10">
    <property type="match status" value="1"/>
</dbReference>
<sequence>MELRYYFTYAAVFIFLQLFLYSFTRTLGWFFNLSITKRKALTLISYLVVNAIFLLQLARVISAFRSVALLLAFLLFAFLASIFTAFCYHLMRKKKSHWLRIAYPFILFGSLGLGVYNAYVPKVIHQTIILDKPLDKPLRIGVASDFHLGKLFGGKQLDKLAEIFNQENVDLILLPGDIMDDNVQAYIAENMRPHLAKLKAPLGVYATLGNHDFFGQQELITKEIEAAGIKVLWDQAVEIGNQFTIIGRNDHLYKKRPTTAELLQNVNTQKPVFLMDHRPDEIEIHSTLPIDLQVSGHTHRGQIFPANIVTYLMYRLDYGYEKIGNGHFVVTSGYGFWGIPLRLGSQSEVWILEVKGK</sequence>
<dbReference type="InterPro" id="IPR004843">
    <property type="entry name" value="Calcineurin-like_PHP"/>
</dbReference>
<feature type="transmembrane region" description="Helical" evidence="1">
    <location>
        <begin position="101"/>
        <end position="119"/>
    </location>
</feature>
<dbReference type="PANTHER" id="PTHR31302:SF0">
    <property type="entry name" value="TRANSMEMBRANE PROTEIN WITH METALLOPHOSPHOESTERASE DOMAIN"/>
    <property type="match status" value="1"/>
</dbReference>
<keyword evidence="1" id="KW-0812">Transmembrane</keyword>
<name>A0A369YPR4_9PAST</name>
<keyword evidence="1" id="KW-0472">Membrane</keyword>
<keyword evidence="1" id="KW-1133">Transmembrane helix</keyword>
<feature type="transmembrane region" description="Helical" evidence="1">
    <location>
        <begin position="43"/>
        <end position="61"/>
    </location>
</feature>
<protein>
    <submittedName>
        <fullName evidence="3">Metallophosphoesterase</fullName>
    </submittedName>
</protein>